<organism evidence="1">
    <name type="scientific">Arundo donax</name>
    <name type="common">Giant reed</name>
    <name type="synonym">Donax arundinaceus</name>
    <dbReference type="NCBI Taxonomy" id="35708"/>
    <lineage>
        <taxon>Eukaryota</taxon>
        <taxon>Viridiplantae</taxon>
        <taxon>Streptophyta</taxon>
        <taxon>Embryophyta</taxon>
        <taxon>Tracheophyta</taxon>
        <taxon>Spermatophyta</taxon>
        <taxon>Magnoliopsida</taxon>
        <taxon>Liliopsida</taxon>
        <taxon>Poales</taxon>
        <taxon>Poaceae</taxon>
        <taxon>PACMAD clade</taxon>
        <taxon>Arundinoideae</taxon>
        <taxon>Arundineae</taxon>
        <taxon>Arundo</taxon>
    </lineage>
</organism>
<reference evidence="1" key="1">
    <citation type="submission" date="2014-09" db="EMBL/GenBank/DDBJ databases">
        <authorList>
            <person name="Magalhaes I.L.F."/>
            <person name="Oliveira U."/>
            <person name="Santos F.R."/>
            <person name="Vidigal T.H.D.A."/>
            <person name="Brescovit A.D."/>
            <person name="Santos A.J."/>
        </authorList>
    </citation>
    <scope>NUCLEOTIDE SEQUENCE</scope>
    <source>
        <tissue evidence="1">Shoot tissue taken approximately 20 cm above the soil surface</tissue>
    </source>
</reference>
<dbReference type="EMBL" id="GBRH01170418">
    <property type="protein sequence ID" value="JAE27478.1"/>
    <property type="molecule type" value="Transcribed_RNA"/>
</dbReference>
<name>A0A0A9H3N2_ARUDO</name>
<sequence>MKMVNIKLNLDILDDKNQHTCRFITFL</sequence>
<proteinExistence type="predicted"/>
<reference evidence="1" key="2">
    <citation type="journal article" date="2015" name="Data Brief">
        <title>Shoot transcriptome of the giant reed, Arundo donax.</title>
        <authorList>
            <person name="Barrero R.A."/>
            <person name="Guerrero F.D."/>
            <person name="Moolhuijzen P."/>
            <person name="Goolsby J.A."/>
            <person name="Tidwell J."/>
            <person name="Bellgard S.E."/>
            <person name="Bellgard M.I."/>
        </authorList>
    </citation>
    <scope>NUCLEOTIDE SEQUENCE</scope>
    <source>
        <tissue evidence="1">Shoot tissue taken approximately 20 cm above the soil surface</tissue>
    </source>
</reference>
<protein>
    <submittedName>
        <fullName evidence="1">Uncharacterized protein</fullName>
    </submittedName>
</protein>
<accession>A0A0A9H3N2</accession>
<evidence type="ECO:0000313" key="1">
    <source>
        <dbReference type="EMBL" id="JAE27478.1"/>
    </source>
</evidence>
<dbReference type="AlphaFoldDB" id="A0A0A9H3N2"/>